<keyword evidence="9" id="KW-1185">Reference proteome</keyword>
<dbReference type="InterPro" id="IPR013249">
    <property type="entry name" value="RNA_pol_sigma70_r4_t2"/>
</dbReference>
<evidence type="ECO:0000259" key="7">
    <source>
        <dbReference type="Pfam" id="PF08281"/>
    </source>
</evidence>
<keyword evidence="3" id="KW-0731">Sigma factor</keyword>
<dbReference type="EMBL" id="JACHJQ010000001">
    <property type="protein sequence ID" value="MBB4904086.1"/>
    <property type="molecule type" value="Genomic_DNA"/>
</dbReference>
<dbReference type="RefSeq" id="WP_184808386.1">
    <property type="nucleotide sequence ID" value="NZ_JACHJQ010000001.1"/>
</dbReference>
<dbReference type="SUPFAM" id="SSF88659">
    <property type="entry name" value="Sigma3 and sigma4 domains of RNA polymerase sigma factors"/>
    <property type="match status" value="1"/>
</dbReference>
<evidence type="ECO:0000256" key="4">
    <source>
        <dbReference type="ARBA" id="ARBA00023125"/>
    </source>
</evidence>
<protein>
    <submittedName>
        <fullName evidence="8">RNA polymerase sigma-70 factor (Sigma-E family)</fullName>
    </submittedName>
</protein>
<gene>
    <name evidence="8" type="ORF">FHR82_000296</name>
</gene>
<dbReference type="InterPro" id="IPR007627">
    <property type="entry name" value="RNA_pol_sigma70_r2"/>
</dbReference>
<dbReference type="InterPro" id="IPR013325">
    <property type="entry name" value="RNA_pol_sigma_r2"/>
</dbReference>
<proteinExistence type="inferred from homology"/>
<dbReference type="NCBIfam" id="TIGR02937">
    <property type="entry name" value="sigma70-ECF"/>
    <property type="match status" value="1"/>
</dbReference>
<dbReference type="InterPro" id="IPR039425">
    <property type="entry name" value="RNA_pol_sigma-70-like"/>
</dbReference>
<feature type="domain" description="RNA polymerase sigma factor 70 region 4 type 2" evidence="7">
    <location>
        <begin position="110"/>
        <end position="161"/>
    </location>
</feature>
<dbReference type="InterPro" id="IPR014284">
    <property type="entry name" value="RNA_pol_sigma-70_dom"/>
</dbReference>
<feature type="domain" description="RNA polymerase sigma-70 region 2" evidence="6">
    <location>
        <begin position="23"/>
        <end position="82"/>
    </location>
</feature>
<dbReference type="InterPro" id="IPR014325">
    <property type="entry name" value="RNA_pol_sigma-E_actinobac"/>
</dbReference>
<dbReference type="GO" id="GO:0003677">
    <property type="term" value="F:DNA binding"/>
    <property type="evidence" value="ECO:0007669"/>
    <property type="project" value="UniProtKB-KW"/>
</dbReference>
<dbReference type="Pfam" id="PF08281">
    <property type="entry name" value="Sigma70_r4_2"/>
    <property type="match status" value="1"/>
</dbReference>
<organism evidence="8 9">
    <name type="scientific">Actinophytocola algeriensis</name>
    <dbReference type="NCBI Taxonomy" id="1768010"/>
    <lineage>
        <taxon>Bacteria</taxon>
        <taxon>Bacillati</taxon>
        <taxon>Actinomycetota</taxon>
        <taxon>Actinomycetes</taxon>
        <taxon>Pseudonocardiales</taxon>
        <taxon>Pseudonocardiaceae</taxon>
    </lineage>
</organism>
<keyword evidence="2" id="KW-0805">Transcription regulation</keyword>
<dbReference type="AlphaFoldDB" id="A0A7W7PZ99"/>
<evidence type="ECO:0000259" key="6">
    <source>
        <dbReference type="Pfam" id="PF04542"/>
    </source>
</evidence>
<keyword evidence="5" id="KW-0804">Transcription</keyword>
<sequence>MSPRDRSDDERFHVFATRSTASLTRLAYLLCGDQHLAHDLVQTCLIRLYQAWPKVRDKNAADPYARKVLLRCWLNERRRPWRRAEARDGYVPDTPAPQRDPAGVVHLKEVIRVALAKLPPRQRAAVVLRYWSQHTVTETAAILRCSEGNVKSQSARGLAALRTALAGLDAEALEELNS</sequence>
<comment type="similarity">
    <text evidence="1">Belongs to the sigma-70 factor family. ECF subfamily.</text>
</comment>
<evidence type="ECO:0000256" key="3">
    <source>
        <dbReference type="ARBA" id="ARBA00023082"/>
    </source>
</evidence>
<dbReference type="GO" id="GO:0016987">
    <property type="term" value="F:sigma factor activity"/>
    <property type="evidence" value="ECO:0007669"/>
    <property type="project" value="UniProtKB-KW"/>
</dbReference>
<dbReference type="Gene3D" id="1.10.10.10">
    <property type="entry name" value="Winged helix-like DNA-binding domain superfamily/Winged helix DNA-binding domain"/>
    <property type="match status" value="1"/>
</dbReference>
<dbReference type="CDD" id="cd06171">
    <property type="entry name" value="Sigma70_r4"/>
    <property type="match status" value="1"/>
</dbReference>
<dbReference type="NCBIfam" id="TIGR02983">
    <property type="entry name" value="SigE-fam_strep"/>
    <property type="match status" value="1"/>
</dbReference>
<dbReference type="Gene3D" id="1.10.1740.10">
    <property type="match status" value="1"/>
</dbReference>
<keyword evidence="4" id="KW-0238">DNA-binding</keyword>
<dbReference type="InterPro" id="IPR013324">
    <property type="entry name" value="RNA_pol_sigma_r3/r4-like"/>
</dbReference>
<evidence type="ECO:0000256" key="2">
    <source>
        <dbReference type="ARBA" id="ARBA00023015"/>
    </source>
</evidence>
<dbReference type="InterPro" id="IPR036388">
    <property type="entry name" value="WH-like_DNA-bd_sf"/>
</dbReference>
<evidence type="ECO:0000256" key="5">
    <source>
        <dbReference type="ARBA" id="ARBA00023163"/>
    </source>
</evidence>
<dbReference type="SUPFAM" id="SSF88946">
    <property type="entry name" value="Sigma2 domain of RNA polymerase sigma factors"/>
    <property type="match status" value="1"/>
</dbReference>
<dbReference type="GO" id="GO:0006352">
    <property type="term" value="P:DNA-templated transcription initiation"/>
    <property type="evidence" value="ECO:0007669"/>
    <property type="project" value="InterPro"/>
</dbReference>
<dbReference type="PANTHER" id="PTHR43133:SF50">
    <property type="entry name" value="ECF RNA POLYMERASE SIGMA FACTOR SIGM"/>
    <property type="match status" value="1"/>
</dbReference>
<evidence type="ECO:0000256" key="1">
    <source>
        <dbReference type="ARBA" id="ARBA00010641"/>
    </source>
</evidence>
<name>A0A7W7PZ99_9PSEU</name>
<dbReference type="Proteomes" id="UP000520767">
    <property type="component" value="Unassembled WGS sequence"/>
</dbReference>
<dbReference type="Pfam" id="PF04542">
    <property type="entry name" value="Sigma70_r2"/>
    <property type="match status" value="1"/>
</dbReference>
<comment type="caution">
    <text evidence="8">The sequence shown here is derived from an EMBL/GenBank/DDBJ whole genome shotgun (WGS) entry which is preliminary data.</text>
</comment>
<evidence type="ECO:0000313" key="9">
    <source>
        <dbReference type="Proteomes" id="UP000520767"/>
    </source>
</evidence>
<reference evidence="8 9" key="1">
    <citation type="submission" date="2020-08" db="EMBL/GenBank/DDBJ databases">
        <title>Genomic Encyclopedia of Type Strains, Phase III (KMG-III): the genomes of soil and plant-associated and newly described type strains.</title>
        <authorList>
            <person name="Whitman W."/>
        </authorList>
    </citation>
    <scope>NUCLEOTIDE SEQUENCE [LARGE SCALE GENOMIC DNA]</scope>
    <source>
        <strain evidence="8 9">CECT 8960</strain>
    </source>
</reference>
<accession>A0A7W7PZ99</accession>
<dbReference type="PANTHER" id="PTHR43133">
    <property type="entry name" value="RNA POLYMERASE ECF-TYPE SIGMA FACTO"/>
    <property type="match status" value="1"/>
</dbReference>
<evidence type="ECO:0000313" key="8">
    <source>
        <dbReference type="EMBL" id="MBB4904086.1"/>
    </source>
</evidence>